<organism evidence="2 3">
    <name type="scientific">Candidatus Sphingobacterium stercoripullorum</name>
    <dbReference type="NCBI Taxonomy" id="2838759"/>
    <lineage>
        <taxon>Bacteria</taxon>
        <taxon>Pseudomonadati</taxon>
        <taxon>Bacteroidota</taxon>
        <taxon>Sphingobacteriia</taxon>
        <taxon>Sphingobacteriales</taxon>
        <taxon>Sphingobacteriaceae</taxon>
        <taxon>Sphingobacterium</taxon>
    </lineage>
</organism>
<sequence>MSKNILFVLLAICSITSAYSQQNMEGIVVDATTKQRIATVRITNTTSKRLIFNNSRGEFQLFATPGDTLIAEREGFHSDTLVYIDQKVLIFSLKRSVIYIPEVKVSARKSPEELYKQAQEDYKRAFGLAKPGSAFSVGPTGAGLNINTIYNLLSKEAKNARRLTKLLEAEYQQNVIDSKYTPDLVRNYTGLSGDELKRFMQEYRPSYYFIIASDEYELMEYIKNKYKLFKLNPNLRHLPELPKINIDVSK</sequence>
<evidence type="ECO:0000313" key="3">
    <source>
        <dbReference type="Proteomes" id="UP000824156"/>
    </source>
</evidence>
<name>A0A9D2AXJ5_9SPHI</name>
<dbReference type="EMBL" id="DXEZ01000077">
    <property type="protein sequence ID" value="HIX53917.1"/>
    <property type="molecule type" value="Genomic_DNA"/>
</dbReference>
<feature type="chain" id="PRO_5038526288" description="CarboxypepD_reg-like domain-containing protein" evidence="1">
    <location>
        <begin position="21"/>
        <end position="250"/>
    </location>
</feature>
<gene>
    <name evidence="2" type="ORF">H9853_02735</name>
</gene>
<evidence type="ECO:0000313" key="2">
    <source>
        <dbReference type="EMBL" id="HIX53917.1"/>
    </source>
</evidence>
<dbReference type="AlphaFoldDB" id="A0A9D2AXJ5"/>
<reference evidence="2" key="1">
    <citation type="journal article" date="2021" name="PeerJ">
        <title>Extensive microbial diversity within the chicken gut microbiome revealed by metagenomics and culture.</title>
        <authorList>
            <person name="Gilroy R."/>
            <person name="Ravi A."/>
            <person name="Getino M."/>
            <person name="Pursley I."/>
            <person name="Horton D.L."/>
            <person name="Alikhan N.F."/>
            <person name="Baker D."/>
            <person name="Gharbi K."/>
            <person name="Hall N."/>
            <person name="Watson M."/>
            <person name="Adriaenssens E.M."/>
            <person name="Foster-Nyarko E."/>
            <person name="Jarju S."/>
            <person name="Secka A."/>
            <person name="Antonio M."/>
            <person name="Oren A."/>
            <person name="Chaudhuri R.R."/>
            <person name="La Ragione R."/>
            <person name="Hildebrand F."/>
            <person name="Pallen M.J."/>
        </authorList>
    </citation>
    <scope>NUCLEOTIDE SEQUENCE</scope>
    <source>
        <strain evidence="2">1719</strain>
    </source>
</reference>
<comment type="caution">
    <text evidence="2">The sequence shown here is derived from an EMBL/GenBank/DDBJ whole genome shotgun (WGS) entry which is preliminary data.</text>
</comment>
<accession>A0A9D2AXJ5</accession>
<reference evidence="2" key="2">
    <citation type="submission" date="2021-04" db="EMBL/GenBank/DDBJ databases">
        <authorList>
            <person name="Gilroy R."/>
        </authorList>
    </citation>
    <scope>NUCLEOTIDE SEQUENCE</scope>
    <source>
        <strain evidence="2">1719</strain>
    </source>
</reference>
<dbReference type="Proteomes" id="UP000824156">
    <property type="component" value="Unassembled WGS sequence"/>
</dbReference>
<evidence type="ECO:0008006" key="4">
    <source>
        <dbReference type="Google" id="ProtNLM"/>
    </source>
</evidence>
<evidence type="ECO:0000256" key="1">
    <source>
        <dbReference type="SAM" id="SignalP"/>
    </source>
</evidence>
<keyword evidence="1" id="KW-0732">Signal</keyword>
<feature type="signal peptide" evidence="1">
    <location>
        <begin position="1"/>
        <end position="20"/>
    </location>
</feature>
<proteinExistence type="predicted"/>
<protein>
    <recommendedName>
        <fullName evidence="4">CarboxypepD_reg-like domain-containing protein</fullName>
    </recommendedName>
</protein>